<proteinExistence type="inferred from homology"/>
<dbReference type="GO" id="GO:0046513">
    <property type="term" value="P:ceramide biosynthetic process"/>
    <property type="evidence" value="ECO:0007669"/>
    <property type="project" value="TreeGrafter"/>
</dbReference>
<gene>
    <name evidence="12" type="primary">Aste57867_21449</name>
    <name evidence="11" type="ORF">As57867_021380</name>
    <name evidence="12" type="ORF">ASTE57867_21449</name>
</gene>
<dbReference type="AlphaFoldDB" id="A0A485LIU2"/>
<keyword evidence="7" id="KW-0443">Lipid metabolism</keyword>
<dbReference type="GO" id="GO:0005886">
    <property type="term" value="C:plasma membrane"/>
    <property type="evidence" value="ECO:0007669"/>
    <property type="project" value="TreeGrafter"/>
</dbReference>
<keyword evidence="13" id="KW-1185">Reference proteome</keyword>
<evidence type="ECO:0000256" key="6">
    <source>
        <dbReference type="ARBA" id="ARBA00022989"/>
    </source>
</evidence>
<evidence type="ECO:0000256" key="9">
    <source>
        <dbReference type="SAM" id="Phobius"/>
    </source>
</evidence>
<evidence type="ECO:0000313" key="13">
    <source>
        <dbReference type="Proteomes" id="UP000332933"/>
    </source>
</evidence>
<dbReference type="Proteomes" id="UP000332933">
    <property type="component" value="Unassembled WGS sequence"/>
</dbReference>
<dbReference type="GO" id="GO:0033188">
    <property type="term" value="F:sphingomyelin synthase activity"/>
    <property type="evidence" value="ECO:0007669"/>
    <property type="project" value="TreeGrafter"/>
</dbReference>
<dbReference type="EMBL" id="CAADRA010007001">
    <property type="protein sequence ID" value="VFT98120.1"/>
    <property type="molecule type" value="Genomic_DNA"/>
</dbReference>
<evidence type="ECO:0000313" key="11">
    <source>
        <dbReference type="EMBL" id="KAF0686786.1"/>
    </source>
</evidence>
<evidence type="ECO:0000256" key="5">
    <source>
        <dbReference type="ARBA" id="ARBA00022919"/>
    </source>
</evidence>
<evidence type="ECO:0000256" key="8">
    <source>
        <dbReference type="ARBA" id="ARBA00023136"/>
    </source>
</evidence>
<evidence type="ECO:0000256" key="4">
    <source>
        <dbReference type="ARBA" id="ARBA00022692"/>
    </source>
</evidence>
<evidence type="ECO:0000256" key="7">
    <source>
        <dbReference type="ARBA" id="ARBA00023098"/>
    </source>
</evidence>
<dbReference type="CDD" id="cd01610">
    <property type="entry name" value="PAP2_like"/>
    <property type="match status" value="1"/>
</dbReference>
<comment type="subcellular location">
    <subcellularLocation>
        <location evidence="1">Membrane</location>
        <topology evidence="1">Multi-pass membrane protein</topology>
    </subcellularLocation>
</comment>
<evidence type="ECO:0000259" key="10">
    <source>
        <dbReference type="Pfam" id="PF14360"/>
    </source>
</evidence>
<keyword evidence="4 9" id="KW-0812">Transmembrane</keyword>
<feature type="transmembrane region" description="Helical" evidence="9">
    <location>
        <begin position="227"/>
        <end position="244"/>
    </location>
</feature>
<dbReference type="GO" id="GO:0047493">
    <property type="term" value="F:ceramide cholinephosphotransferase activity"/>
    <property type="evidence" value="ECO:0007669"/>
    <property type="project" value="TreeGrafter"/>
</dbReference>
<accession>A0A485LIU2</accession>
<keyword evidence="5" id="KW-0746">Sphingolipid metabolism</keyword>
<protein>
    <submittedName>
        <fullName evidence="12">Aste57867_21449 protein</fullName>
    </submittedName>
</protein>
<evidence type="ECO:0000313" key="12">
    <source>
        <dbReference type="EMBL" id="VFT98120.1"/>
    </source>
</evidence>
<evidence type="ECO:0000256" key="1">
    <source>
        <dbReference type="ARBA" id="ARBA00004141"/>
    </source>
</evidence>
<dbReference type="InterPro" id="IPR025749">
    <property type="entry name" value="Sphingomyelin_synth-like_dom"/>
</dbReference>
<dbReference type="PANTHER" id="PTHR21290:SF62">
    <property type="entry name" value="PHOSPHATIDYLINOSITOL:CERAMIDE INOSITOLPHOSPHOTRANSFERASE 1-RELATED"/>
    <property type="match status" value="1"/>
</dbReference>
<sequence>MKIAGCTITFRTINELKVHLLFELKIILAEWKLILIGLLCQYIHSIFHNLAYWMQMKLTPEQRMPLYDQGFELLPELTDAQANISEYLVFGGIFGPSIVLFVSILFIKPSGKSPPRLLSLLAKRVLLQTGMCLMLRCVSFLVTSLPGAAPHCRPTFNATCLDVNAANPGKLALCMTPNPYFKPPTTAVDMFFHIDALNGCGDLMFSSHTTYTMSFILAVFKYWRNKYVLVAMLLLQIAIAFVIVAARKHYTLDVIVALYVVPMVWFIQEAYHCDLNHKDAEVTPAAIKAAYGFDAPDDSVPTTGQVLMQTSFHETETPTTMVAP</sequence>
<dbReference type="Pfam" id="PF14360">
    <property type="entry name" value="PAP2_C"/>
    <property type="match status" value="1"/>
</dbReference>
<feature type="domain" description="Sphingomyelin synthase-like" evidence="10">
    <location>
        <begin position="199"/>
        <end position="268"/>
    </location>
</feature>
<reference evidence="12 13" key="1">
    <citation type="submission" date="2019-03" db="EMBL/GenBank/DDBJ databases">
        <authorList>
            <person name="Gaulin E."/>
            <person name="Dumas B."/>
        </authorList>
    </citation>
    <scope>NUCLEOTIDE SEQUENCE [LARGE SCALE GENOMIC DNA]</scope>
    <source>
        <strain evidence="12">CBS 568.67</strain>
    </source>
</reference>
<dbReference type="GO" id="GO:0000139">
    <property type="term" value="C:Golgi membrane"/>
    <property type="evidence" value="ECO:0007669"/>
    <property type="project" value="TreeGrafter"/>
</dbReference>
<reference evidence="11" key="2">
    <citation type="submission" date="2019-06" db="EMBL/GenBank/DDBJ databases">
        <title>Genomics analysis of Aphanomyces spp. identifies a new class of oomycete effector associated with host adaptation.</title>
        <authorList>
            <person name="Gaulin E."/>
        </authorList>
    </citation>
    <scope>NUCLEOTIDE SEQUENCE</scope>
    <source>
        <strain evidence="11">CBS 578.67</strain>
    </source>
</reference>
<name>A0A485LIU2_9STRA</name>
<dbReference type="GO" id="GO:0005789">
    <property type="term" value="C:endoplasmic reticulum membrane"/>
    <property type="evidence" value="ECO:0007669"/>
    <property type="project" value="TreeGrafter"/>
</dbReference>
<evidence type="ECO:0000256" key="3">
    <source>
        <dbReference type="ARBA" id="ARBA00022679"/>
    </source>
</evidence>
<dbReference type="EMBL" id="VJMH01006975">
    <property type="protein sequence ID" value="KAF0686786.1"/>
    <property type="molecule type" value="Genomic_DNA"/>
</dbReference>
<organism evidence="12 13">
    <name type="scientific">Aphanomyces stellatus</name>
    <dbReference type="NCBI Taxonomy" id="120398"/>
    <lineage>
        <taxon>Eukaryota</taxon>
        <taxon>Sar</taxon>
        <taxon>Stramenopiles</taxon>
        <taxon>Oomycota</taxon>
        <taxon>Saprolegniomycetes</taxon>
        <taxon>Saprolegniales</taxon>
        <taxon>Verrucalvaceae</taxon>
        <taxon>Aphanomyces</taxon>
    </lineage>
</organism>
<evidence type="ECO:0000256" key="2">
    <source>
        <dbReference type="ARBA" id="ARBA00005441"/>
    </source>
</evidence>
<dbReference type="InterPro" id="IPR045221">
    <property type="entry name" value="Sphingomyelin_synth-like"/>
</dbReference>
<dbReference type="PANTHER" id="PTHR21290">
    <property type="entry name" value="SPHINGOMYELIN SYNTHETASE"/>
    <property type="match status" value="1"/>
</dbReference>
<feature type="transmembrane region" description="Helical" evidence="9">
    <location>
        <begin position="250"/>
        <end position="267"/>
    </location>
</feature>
<comment type="similarity">
    <text evidence="2">Belongs to the sphingomyelin synthase family.</text>
</comment>
<keyword evidence="6 9" id="KW-1133">Transmembrane helix</keyword>
<keyword evidence="8 9" id="KW-0472">Membrane</keyword>
<feature type="transmembrane region" description="Helical" evidence="9">
    <location>
        <begin position="87"/>
        <end position="107"/>
    </location>
</feature>
<dbReference type="OrthoDB" id="422827at2759"/>
<keyword evidence="3" id="KW-0808">Transferase</keyword>